<dbReference type="EC" id="1.1.1.31" evidence="4"/>
<dbReference type="GO" id="GO:0110078">
    <property type="term" value="C:TTT Hsp90 cochaperone complex"/>
    <property type="evidence" value="ECO:0007669"/>
    <property type="project" value="InterPro"/>
</dbReference>
<comment type="catalytic activity">
    <reaction evidence="12">
        <text>3-hydroxy-2-methylpropanoate + NAD(+) = 2-methyl-3-oxopropanoate + NADH + H(+)</text>
        <dbReference type="Rhea" id="RHEA:17681"/>
        <dbReference type="ChEBI" id="CHEBI:11805"/>
        <dbReference type="ChEBI" id="CHEBI:15378"/>
        <dbReference type="ChEBI" id="CHEBI:57540"/>
        <dbReference type="ChEBI" id="CHEBI:57700"/>
        <dbReference type="ChEBI" id="CHEBI:57945"/>
        <dbReference type="EC" id="1.1.1.31"/>
    </reaction>
</comment>
<feature type="domain" description="3-hydroxyisobutyrate dehydrogenase-like NAD-binding" evidence="18">
    <location>
        <begin position="1110"/>
        <end position="1236"/>
    </location>
</feature>
<organism evidence="19 20">
    <name type="scientific">Hortaea werneckii</name>
    <name type="common">Black yeast</name>
    <name type="synonym">Cladosporium werneckii</name>
    <dbReference type="NCBI Taxonomy" id="91943"/>
    <lineage>
        <taxon>Eukaryota</taxon>
        <taxon>Fungi</taxon>
        <taxon>Dikarya</taxon>
        <taxon>Ascomycota</taxon>
        <taxon>Pezizomycotina</taxon>
        <taxon>Dothideomycetes</taxon>
        <taxon>Dothideomycetidae</taxon>
        <taxon>Mycosphaerellales</taxon>
        <taxon>Teratosphaeriaceae</taxon>
        <taxon>Hortaea</taxon>
    </lineage>
</organism>
<feature type="domain" description="6-phosphogluconate dehydrogenase NADP-binding" evidence="16">
    <location>
        <begin position="1026"/>
        <end position="1106"/>
    </location>
</feature>
<evidence type="ECO:0000256" key="1">
    <source>
        <dbReference type="ARBA" id="ARBA00005109"/>
    </source>
</evidence>
<dbReference type="GO" id="GO:0003723">
    <property type="term" value="F:RNA binding"/>
    <property type="evidence" value="ECO:0007669"/>
    <property type="project" value="UniProtKB-KW"/>
</dbReference>
<dbReference type="PANTHER" id="PTHR13734">
    <property type="entry name" value="TRNA-NUCLEOTIDYLTRANSFERASE"/>
    <property type="match status" value="1"/>
</dbReference>
<dbReference type="SUPFAM" id="SSF81891">
    <property type="entry name" value="Poly A polymerase C-terminal region-like"/>
    <property type="match status" value="1"/>
</dbReference>
<dbReference type="InterPro" id="IPR043519">
    <property type="entry name" value="NT_sf"/>
</dbReference>
<evidence type="ECO:0000256" key="13">
    <source>
        <dbReference type="RuleBase" id="RU003953"/>
    </source>
</evidence>
<keyword evidence="8 13" id="KW-0694">RNA-binding</keyword>
<evidence type="ECO:0000259" key="18">
    <source>
        <dbReference type="Pfam" id="PF14833"/>
    </source>
</evidence>
<keyword evidence="10" id="KW-0520">NAD</keyword>
<dbReference type="GO" id="GO:0052929">
    <property type="term" value="F:ATP:3'-cytidine-cytidine-tRNA adenylyltransferase activity"/>
    <property type="evidence" value="ECO:0007669"/>
    <property type="project" value="TreeGrafter"/>
</dbReference>
<keyword evidence="7" id="KW-0547">Nucleotide-binding</keyword>
<evidence type="ECO:0000313" key="19">
    <source>
        <dbReference type="EMBL" id="RMY40467.1"/>
    </source>
</evidence>
<dbReference type="VEuPathDB" id="FungiDB:BTJ68_14123"/>
<feature type="region of interest" description="Disordered" evidence="14">
    <location>
        <begin position="615"/>
        <end position="647"/>
    </location>
</feature>
<proteinExistence type="inferred from homology"/>
<evidence type="ECO:0000259" key="17">
    <source>
        <dbReference type="Pfam" id="PF12627"/>
    </source>
</evidence>
<dbReference type="InterPro" id="IPR006115">
    <property type="entry name" value="6PGDH_NADP-bd"/>
</dbReference>
<reference evidence="19 20" key="1">
    <citation type="journal article" date="2018" name="BMC Genomics">
        <title>Genomic evidence for intraspecific hybridization in a clonal and extremely halotolerant yeast.</title>
        <authorList>
            <person name="Gostincar C."/>
            <person name="Stajich J.E."/>
            <person name="Zupancic J."/>
            <person name="Zalar P."/>
            <person name="Gunde-Cimerman N."/>
        </authorList>
    </citation>
    <scope>NUCLEOTIDE SEQUENCE [LARGE SCALE GENOMIC DNA]</scope>
    <source>
        <strain evidence="19 20">EXF-6651</strain>
    </source>
</reference>
<feature type="domain" description="Poly A polymerase head" evidence="15">
    <location>
        <begin position="171"/>
        <end position="263"/>
    </location>
</feature>
<dbReference type="FunFam" id="3.30.460.10:FF:000019">
    <property type="entry name" value="tRNA nucleotidyltransferase cca2"/>
    <property type="match status" value="1"/>
</dbReference>
<keyword evidence="6 13" id="KW-0808">Transferase</keyword>
<dbReference type="InterPro" id="IPR008927">
    <property type="entry name" value="6-PGluconate_DH-like_C_sf"/>
</dbReference>
<dbReference type="GO" id="GO:0001680">
    <property type="term" value="P:tRNA 3'-terminal CCA addition"/>
    <property type="evidence" value="ECO:0007669"/>
    <property type="project" value="UniProtKB-ARBA"/>
</dbReference>
<dbReference type="FunFam" id="1.10.1040.10:FF:000006">
    <property type="entry name" value="3-hydroxyisobutyrate dehydrogenase"/>
    <property type="match status" value="1"/>
</dbReference>
<evidence type="ECO:0000256" key="6">
    <source>
        <dbReference type="ARBA" id="ARBA00022679"/>
    </source>
</evidence>
<dbReference type="Pfam" id="PF01743">
    <property type="entry name" value="PolyA_pol"/>
    <property type="match status" value="2"/>
</dbReference>
<feature type="region of interest" description="Disordered" evidence="14">
    <location>
        <begin position="1"/>
        <end position="32"/>
    </location>
</feature>
<dbReference type="GO" id="GO:0008442">
    <property type="term" value="F:3-hydroxyisobutyrate dehydrogenase activity"/>
    <property type="evidence" value="ECO:0007669"/>
    <property type="project" value="UniProtKB-EC"/>
</dbReference>
<comment type="pathway">
    <text evidence="1">Amino-acid degradation; L-valine degradation.</text>
</comment>
<evidence type="ECO:0000256" key="14">
    <source>
        <dbReference type="SAM" id="MobiDB-lite"/>
    </source>
</evidence>
<feature type="domain" description="Poly A polymerase head" evidence="15">
    <location>
        <begin position="97"/>
        <end position="134"/>
    </location>
</feature>
<dbReference type="InterPro" id="IPR032828">
    <property type="entry name" value="PolyA_RNA-bd"/>
</dbReference>
<evidence type="ECO:0000259" key="16">
    <source>
        <dbReference type="Pfam" id="PF03446"/>
    </source>
</evidence>
<dbReference type="InterPro" id="IPR036291">
    <property type="entry name" value="NAD(P)-bd_dom_sf"/>
</dbReference>
<dbReference type="Gene3D" id="3.40.50.720">
    <property type="entry name" value="NAD(P)-binding Rossmann-like Domain"/>
    <property type="match status" value="1"/>
</dbReference>
<dbReference type="SUPFAM" id="SSF51735">
    <property type="entry name" value="NAD(P)-binding Rossmann-fold domains"/>
    <property type="match status" value="1"/>
</dbReference>
<evidence type="ECO:0000256" key="10">
    <source>
        <dbReference type="ARBA" id="ARBA00023027"/>
    </source>
</evidence>
<name>A0A3M7BLN8_HORWE</name>
<dbReference type="VEuPathDB" id="FungiDB:BTJ68_05494"/>
<evidence type="ECO:0000256" key="4">
    <source>
        <dbReference type="ARBA" id="ARBA00012991"/>
    </source>
</evidence>
<dbReference type="Proteomes" id="UP000276864">
    <property type="component" value="Unassembled WGS sequence"/>
</dbReference>
<dbReference type="Pfam" id="PF12627">
    <property type="entry name" value="PolyA_pol_RNAbd"/>
    <property type="match status" value="1"/>
</dbReference>
<dbReference type="SUPFAM" id="SSF48179">
    <property type="entry name" value="6-phosphogluconate dehydrogenase C-terminal domain-like"/>
    <property type="match status" value="1"/>
</dbReference>
<dbReference type="GO" id="GO:0050661">
    <property type="term" value="F:NADP binding"/>
    <property type="evidence" value="ECO:0007669"/>
    <property type="project" value="InterPro"/>
</dbReference>
<evidence type="ECO:0000256" key="2">
    <source>
        <dbReference type="ARBA" id="ARBA00006013"/>
    </source>
</evidence>
<keyword evidence="9" id="KW-0560">Oxidoreductase</keyword>
<gene>
    <name evidence="19" type="ORF">D0866_01241</name>
</gene>
<accession>A0A3M7BLN8</accession>
<dbReference type="AlphaFoldDB" id="A0A3M7BLN8"/>
<comment type="caution">
    <text evidence="19">The sequence shown here is derived from an EMBL/GenBank/DDBJ whole genome shotgun (WGS) entry which is preliminary data.</text>
</comment>
<evidence type="ECO:0000256" key="3">
    <source>
        <dbReference type="ARBA" id="ARBA00007265"/>
    </source>
</evidence>
<dbReference type="CDD" id="cd05398">
    <property type="entry name" value="NT_ClassII-CCAase"/>
    <property type="match status" value="1"/>
</dbReference>
<evidence type="ECO:0000256" key="7">
    <source>
        <dbReference type="ARBA" id="ARBA00022741"/>
    </source>
</evidence>
<comment type="similarity">
    <text evidence="3 13">Belongs to the tRNA nucleotidyltransferase/poly(A) polymerase family.</text>
</comment>
<dbReference type="InterPro" id="IPR018870">
    <property type="entry name" value="Tti2"/>
</dbReference>
<dbReference type="Pfam" id="PF14833">
    <property type="entry name" value="NAD_binding_11"/>
    <property type="match status" value="1"/>
</dbReference>
<dbReference type="GO" id="GO:0009083">
    <property type="term" value="P:branched-chain amino acid catabolic process"/>
    <property type="evidence" value="ECO:0007669"/>
    <property type="project" value="UniProtKB-KW"/>
</dbReference>
<dbReference type="SUPFAM" id="SSF81301">
    <property type="entry name" value="Nucleotidyltransferase"/>
    <property type="match status" value="1"/>
</dbReference>
<evidence type="ECO:0000259" key="15">
    <source>
        <dbReference type="Pfam" id="PF01743"/>
    </source>
</evidence>
<keyword evidence="5" id="KW-0101">Branched-chain amino acid catabolism</keyword>
<dbReference type="PANTHER" id="PTHR13734:SF5">
    <property type="entry name" value="CCA TRNA NUCLEOTIDYLTRANSFERASE, MITOCHONDRIAL"/>
    <property type="match status" value="1"/>
</dbReference>
<dbReference type="InterPro" id="IPR029154">
    <property type="entry name" value="HIBADH-like_NADP-bd"/>
</dbReference>
<evidence type="ECO:0000313" key="20">
    <source>
        <dbReference type="Proteomes" id="UP000276864"/>
    </source>
</evidence>
<feature type="domain" description="tRNA nucleotidyltransferase/poly(A) polymerase RNA and SrmB- binding" evidence="17">
    <location>
        <begin position="290"/>
        <end position="350"/>
    </location>
</feature>
<protein>
    <recommendedName>
        <fullName evidence="4">3-hydroxyisobutyrate dehydrogenase</fullName>
        <ecNumber evidence="4">1.1.1.31</ecNumber>
    </recommendedName>
</protein>
<dbReference type="GO" id="GO:0051287">
    <property type="term" value="F:NAD binding"/>
    <property type="evidence" value="ECO:0007669"/>
    <property type="project" value="InterPro"/>
</dbReference>
<dbReference type="Pfam" id="PF03446">
    <property type="entry name" value="NAD_binding_2"/>
    <property type="match status" value="1"/>
</dbReference>
<dbReference type="InterPro" id="IPR013328">
    <property type="entry name" value="6PGD_dom2"/>
</dbReference>
<dbReference type="InterPro" id="IPR002646">
    <property type="entry name" value="PolA_pol_head_dom"/>
</dbReference>
<evidence type="ECO:0000256" key="8">
    <source>
        <dbReference type="ARBA" id="ARBA00022884"/>
    </source>
</evidence>
<sequence>MSPARLIETSPEGTKRRKLNPASAAKLQSTSSNMAPALIQEVEDDPVSAPKVDLTEVEETLRRLLLDVAKYIDSNPSQDGNSQVKLPEELASQPITLRFTGGWVRDKLLGVESHDIDVAINKMTGYQFGLRLKEYLEQPGNLAKYGLEDIASNDKQSAKAGAVATDKSKTVGGLHKIEANPEKSKHLETTTMRILGLDIDLVNLRKETYSEDSRNPQMEFGTPEEDAMRRDATVNAMFYNVNTQTIEDFTSRGFDDMAAKIIRTPLEPYQTFKDDPLRVLRLIRFASRLGYSIDKEALVAMRDQDIKDALRRKISRERVGVEMEKALRGSDPHEALKLVYSLELYETIFSDPTVELAKHYTPDCEGWELCIDRLRDVLSEETPLAELLVRDKEERFMAYQLAALVPYRDAPQPSAPPGRKPPPPVAALVAREGVKATNKVSDTVALAVKTQEEVSSLVDQFNERKRRPEKPFEGDDATARDVLGMAIRRWGTGWRSLVMYSFLVDTVSHPESTEVIERNYTSFLQHLQTICVLDAYSLKPLLDGKTLAKALNTPPGPWMKDALDIVMAYQLRNPETTDTDAAIEAVKQKRGELSSALVRHILKLTIRPLFQKTKPKNVTEAGRKREGEQLPPKLSMQSISEEETKPWKSSHQTHALSLLKWVVSALHEQTGLVEEVWHLVIPPILTMIDDWEVKYKALGAKLSSDILRVTPPILLERTGLGEVFEQALVPCLSYLPTITPEDEAIELLGNVYPALLALSRTRYPKNIPKESRRDAAEVERQRTKFLDMILRKGVFYASEHCGLQYPRLQGVTFTHAVSLLNEMGIESVKHLKYTLPMLSSILSPSLIAMPPATLCSATRAVQAVIVNGWPRMSEHRGEVLKGITLCWININGLSDEATEVLKRELKTAVQLLRAALKDQAAFDEETKVLMDADIMAGPVVTTSPKVKQEFNGSCQHDAGFIHGSSGSVEAGTRREVGGIRKQKRLRDEQQIRCYPMARNLRSKINQSDTIVFREMLKPDEKAPDLKSTNHERLFIDCSTIDPKTSAGIAKATTTTHQGKFVDAPMSGGAVGAAAGTLTFMVGANPEMFPRVQEVLSLMGKRVLHLGPPTSGLKAKLANNYLLAVNNIATCEAMHMGTSWGLDPKALADMINTATGRCWPSEVNNPVPGVVDNAPAGRDYQPGFGTTLMLKDLDLALQAAAEANIIPQLGAHAKDLYKATQGDEKCKDRDFSVVYRYIGGKE</sequence>
<evidence type="ECO:0000256" key="12">
    <source>
        <dbReference type="ARBA" id="ARBA00049197"/>
    </source>
</evidence>
<comment type="similarity">
    <text evidence="2">Belongs to the HIBADH-related family. 3-hydroxyisobutyrate dehydrogenase subfamily.</text>
</comment>
<dbReference type="Pfam" id="PF10521">
    <property type="entry name" value="Tti2"/>
    <property type="match status" value="1"/>
</dbReference>
<comment type="similarity">
    <text evidence="11">Belongs to the TTI2 family.</text>
</comment>
<evidence type="ECO:0000256" key="11">
    <source>
        <dbReference type="ARBA" id="ARBA00034736"/>
    </source>
</evidence>
<dbReference type="GO" id="GO:0005739">
    <property type="term" value="C:mitochondrion"/>
    <property type="evidence" value="ECO:0007669"/>
    <property type="project" value="UniProtKB-ARBA"/>
</dbReference>
<evidence type="ECO:0000256" key="5">
    <source>
        <dbReference type="ARBA" id="ARBA00022456"/>
    </source>
</evidence>
<dbReference type="Gene3D" id="1.10.1040.10">
    <property type="entry name" value="N-(1-d-carboxylethyl)-l-norvaline Dehydrogenase, domain 2"/>
    <property type="match status" value="1"/>
</dbReference>
<dbReference type="EMBL" id="QWIM01000068">
    <property type="protein sequence ID" value="RMY40467.1"/>
    <property type="molecule type" value="Genomic_DNA"/>
</dbReference>
<dbReference type="Gene3D" id="1.10.3090.10">
    <property type="entry name" value="cca-adding enzyme, domain 2"/>
    <property type="match status" value="1"/>
</dbReference>
<dbReference type="Gene3D" id="3.30.460.10">
    <property type="entry name" value="Beta Polymerase, domain 2"/>
    <property type="match status" value="1"/>
</dbReference>
<dbReference type="GO" id="GO:0052927">
    <property type="term" value="F:CC tRNA cytidylyltransferase activity"/>
    <property type="evidence" value="ECO:0007669"/>
    <property type="project" value="TreeGrafter"/>
</dbReference>
<evidence type="ECO:0000256" key="9">
    <source>
        <dbReference type="ARBA" id="ARBA00023002"/>
    </source>
</evidence>